<organism evidence="8 9">
    <name type="scientific">Amblyomma americanum</name>
    <name type="common">Lone star tick</name>
    <dbReference type="NCBI Taxonomy" id="6943"/>
    <lineage>
        <taxon>Eukaryota</taxon>
        <taxon>Metazoa</taxon>
        <taxon>Ecdysozoa</taxon>
        <taxon>Arthropoda</taxon>
        <taxon>Chelicerata</taxon>
        <taxon>Arachnida</taxon>
        <taxon>Acari</taxon>
        <taxon>Parasitiformes</taxon>
        <taxon>Ixodida</taxon>
        <taxon>Ixodoidea</taxon>
        <taxon>Ixodidae</taxon>
        <taxon>Amblyomminae</taxon>
        <taxon>Amblyomma</taxon>
    </lineage>
</organism>
<reference evidence="8 9" key="1">
    <citation type="journal article" date="2023" name="Arcadia Sci">
        <title>De novo assembly of a long-read Amblyomma americanum tick genome.</title>
        <authorList>
            <person name="Chou S."/>
            <person name="Poskanzer K.E."/>
            <person name="Rollins M."/>
            <person name="Thuy-Boun P.S."/>
        </authorList>
    </citation>
    <scope>NUCLEOTIDE SEQUENCE [LARGE SCALE GENOMIC DNA]</scope>
    <source>
        <strain evidence="8">F_SG_1</strain>
        <tissue evidence="8">Salivary glands</tissue>
    </source>
</reference>
<accession>A0AAQ4E1A0</accession>
<dbReference type="GO" id="GO:0015031">
    <property type="term" value="P:protein transport"/>
    <property type="evidence" value="ECO:0007669"/>
    <property type="project" value="InterPro"/>
</dbReference>
<dbReference type="AlphaFoldDB" id="A0AAQ4E1A0"/>
<dbReference type="Pfam" id="PF10204">
    <property type="entry name" value="DuoxA"/>
    <property type="match status" value="1"/>
</dbReference>
<keyword evidence="3 7" id="KW-0812">Transmembrane</keyword>
<comment type="subcellular location">
    <subcellularLocation>
        <location evidence="1">Membrane</location>
        <topology evidence="1">Multi-pass membrane protein</topology>
    </subcellularLocation>
</comment>
<evidence type="ECO:0000256" key="2">
    <source>
        <dbReference type="ARBA" id="ARBA00009816"/>
    </source>
</evidence>
<evidence type="ECO:0000256" key="1">
    <source>
        <dbReference type="ARBA" id="ARBA00004141"/>
    </source>
</evidence>
<dbReference type="Proteomes" id="UP001321473">
    <property type="component" value="Unassembled WGS sequence"/>
</dbReference>
<evidence type="ECO:0000313" key="8">
    <source>
        <dbReference type="EMBL" id="KAK8768490.1"/>
    </source>
</evidence>
<feature type="transmembrane region" description="Helical" evidence="7">
    <location>
        <begin position="65"/>
        <end position="85"/>
    </location>
</feature>
<evidence type="ECO:0000256" key="7">
    <source>
        <dbReference type="SAM" id="Phobius"/>
    </source>
</evidence>
<evidence type="ECO:0000256" key="5">
    <source>
        <dbReference type="ARBA" id="ARBA00023136"/>
    </source>
</evidence>
<dbReference type="EMBL" id="JARKHS020023838">
    <property type="protein sequence ID" value="KAK8768490.1"/>
    <property type="molecule type" value="Genomic_DNA"/>
</dbReference>
<keyword evidence="6" id="KW-0325">Glycoprotein</keyword>
<evidence type="ECO:0000313" key="9">
    <source>
        <dbReference type="Proteomes" id="UP001321473"/>
    </source>
</evidence>
<keyword evidence="9" id="KW-1185">Reference proteome</keyword>
<name>A0AAQ4E1A0_AMBAM</name>
<gene>
    <name evidence="8" type="ORF">V5799_015046</name>
</gene>
<dbReference type="GO" id="GO:0005789">
    <property type="term" value="C:endoplasmic reticulum membrane"/>
    <property type="evidence" value="ECO:0007669"/>
    <property type="project" value="InterPro"/>
</dbReference>
<dbReference type="PANTHER" id="PTHR31158">
    <property type="entry name" value="DUAL OXIDASE 2"/>
    <property type="match status" value="1"/>
</dbReference>
<proteinExistence type="inferred from homology"/>
<keyword evidence="5 7" id="KW-0472">Membrane</keyword>
<feature type="transmembrane region" description="Helical" evidence="7">
    <location>
        <begin position="134"/>
        <end position="160"/>
    </location>
</feature>
<comment type="caution">
    <text evidence="8">The sequence shown here is derived from an EMBL/GenBank/DDBJ whole genome shotgun (WGS) entry which is preliminary data.</text>
</comment>
<evidence type="ECO:0000256" key="4">
    <source>
        <dbReference type="ARBA" id="ARBA00022989"/>
    </source>
</evidence>
<keyword evidence="4 7" id="KW-1133">Transmembrane helix</keyword>
<evidence type="ECO:0000256" key="3">
    <source>
        <dbReference type="ARBA" id="ARBA00022692"/>
    </source>
</evidence>
<comment type="similarity">
    <text evidence="2">Belongs to the DUOXA family.</text>
</comment>
<protein>
    <submittedName>
        <fullName evidence="8">Uncharacterized protein</fullName>
    </submittedName>
</protein>
<dbReference type="InterPro" id="IPR018469">
    <property type="entry name" value="Dual_oxidase_maturation_fac"/>
</dbReference>
<evidence type="ECO:0000256" key="6">
    <source>
        <dbReference type="ARBA" id="ARBA00023180"/>
    </source>
</evidence>
<feature type="transmembrane region" description="Helical" evidence="7">
    <location>
        <begin position="91"/>
        <end position="113"/>
    </location>
</feature>
<sequence length="288" mass="31936">MPRYSKNEEINFNERFTWFGPTQIKDDYREALVKGLPFPILTIAEYLSQDLEGFCWGRRYRLAGYYAFVLLWTSLALWLLMNVLLCAVPRYGAYAMQLTGAAMMLSGALYAALMPPRPLVIPFEGGLLRFSFGWCFWAVLGAGAVAVVCGLSIAVLDIFFPNKFSTILEVDYDTPYRYFVGQDYVDRKTSTVVPPTSAKMNVVGADSSASTTDPPDGAAGIVNAAYEDSDDGSVIIDGKRAVSLHNFGKYAAKEERRRSLQTASSKRSSFTMTTSKDVNIDLQSAAMW</sequence>
<dbReference type="PANTHER" id="PTHR31158:SF10">
    <property type="entry name" value="LD27791P"/>
    <property type="match status" value="1"/>
</dbReference>